<organism evidence="1 2">
    <name type="scientific">Alkalibaculum bacchi</name>
    <dbReference type="NCBI Taxonomy" id="645887"/>
    <lineage>
        <taxon>Bacteria</taxon>
        <taxon>Bacillati</taxon>
        <taxon>Bacillota</taxon>
        <taxon>Clostridia</taxon>
        <taxon>Eubacteriales</taxon>
        <taxon>Eubacteriaceae</taxon>
        <taxon>Alkalibaculum</taxon>
    </lineage>
</organism>
<name>A0A366I852_9FIRM</name>
<dbReference type="EMBL" id="QNRX01000009">
    <property type="protein sequence ID" value="RBP63825.1"/>
    <property type="molecule type" value="Genomic_DNA"/>
</dbReference>
<gene>
    <name evidence="1" type="ORF">DES36_10943</name>
</gene>
<reference evidence="1 2" key="1">
    <citation type="submission" date="2018-06" db="EMBL/GenBank/DDBJ databases">
        <title>Genomic Encyclopedia of Type Strains, Phase IV (KMG-IV): sequencing the most valuable type-strain genomes for metagenomic binning, comparative biology and taxonomic classification.</title>
        <authorList>
            <person name="Goeker M."/>
        </authorList>
    </citation>
    <scope>NUCLEOTIDE SEQUENCE [LARGE SCALE GENOMIC DNA]</scope>
    <source>
        <strain evidence="1 2">DSM 22112</strain>
    </source>
</reference>
<dbReference type="SUPFAM" id="SSF51905">
    <property type="entry name" value="FAD/NAD(P)-binding domain"/>
    <property type="match status" value="1"/>
</dbReference>
<dbReference type="AlphaFoldDB" id="A0A366I852"/>
<dbReference type="Proteomes" id="UP000253490">
    <property type="component" value="Unassembled WGS sequence"/>
</dbReference>
<evidence type="ECO:0000313" key="2">
    <source>
        <dbReference type="Proteomes" id="UP000253490"/>
    </source>
</evidence>
<keyword evidence="2" id="KW-1185">Reference proteome</keyword>
<dbReference type="InterPro" id="IPR036188">
    <property type="entry name" value="FAD/NAD-bd_sf"/>
</dbReference>
<evidence type="ECO:0000313" key="1">
    <source>
        <dbReference type="EMBL" id="RBP63825.1"/>
    </source>
</evidence>
<accession>A0A366I852</accession>
<proteinExistence type="predicted"/>
<sequence length="81" mass="9173">MPYKNNWIPSKTLEEMSKTNYDVLIVGTGPGGGATLYRLCQLWKYQRAKSVLIHLLQLQINTVKYTEFQVCLSAIIALSLP</sequence>
<protein>
    <submittedName>
        <fullName evidence="1">Uncharacterized protein</fullName>
    </submittedName>
</protein>
<comment type="caution">
    <text evidence="1">The sequence shown here is derived from an EMBL/GenBank/DDBJ whole genome shotgun (WGS) entry which is preliminary data.</text>
</comment>